<evidence type="ECO:0000259" key="9">
    <source>
        <dbReference type="PROSITE" id="PS50929"/>
    </source>
</evidence>
<evidence type="ECO:0000256" key="2">
    <source>
        <dbReference type="ARBA" id="ARBA00022692"/>
    </source>
</evidence>
<comment type="subcellular location">
    <subcellularLocation>
        <location evidence="1">Cell membrane</location>
        <topology evidence="1">Multi-pass membrane protein</topology>
    </subcellularLocation>
</comment>
<dbReference type="STRING" id="119224.AKK44_05385"/>
<evidence type="ECO:0000256" key="6">
    <source>
        <dbReference type="ARBA" id="ARBA00023136"/>
    </source>
</evidence>
<evidence type="ECO:0000256" key="4">
    <source>
        <dbReference type="ARBA" id="ARBA00022840"/>
    </source>
</evidence>
<feature type="domain" description="ABC transporter" evidence="8">
    <location>
        <begin position="345"/>
        <end position="577"/>
    </location>
</feature>
<gene>
    <name evidence="10" type="ORF">AKK44_05385</name>
</gene>
<dbReference type="Proteomes" id="UP000049578">
    <property type="component" value="Unassembled WGS sequence"/>
</dbReference>
<keyword evidence="5 7" id="KW-1133">Transmembrane helix</keyword>
<feature type="transmembrane region" description="Helical" evidence="7">
    <location>
        <begin position="254"/>
        <end position="274"/>
    </location>
</feature>
<evidence type="ECO:0000313" key="11">
    <source>
        <dbReference type="Proteomes" id="UP000049578"/>
    </source>
</evidence>
<keyword evidence="2 7" id="KW-0812">Transmembrane</keyword>
<evidence type="ECO:0000256" key="3">
    <source>
        <dbReference type="ARBA" id="ARBA00022741"/>
    </source>
</evidence>
<dbReference type="PANTHER" id="PTHR24221">
    <property type="entry name" value="ATP-BINDING CASSETTE SUB-FAMILY B"/>
    <property type="match status" value="1"/>
</dbReference>
<dbReference type="SUPFAM" id="SSF52540">
    <property type="entry name" value="P-loop containing nucleoside triphosphate hydrolases"/>
    <property type="match status" value="1"/>
</dbReference>
<dbReference type="Gene3D" id="3.40.50.300">
    <property type="entry name" value="P-loop containing nucleotide triphosphate hydrolases"/>
    <property type="match status" value="1"/>
</dbReference>
<dbReference type="Pfam" id="PF00005">
    <property type="entry name" value="ABC_tran"/>
    <property type="match status" value="1"/>
</dbReference>
<dbReference type="PROSITE" id="PS50893">
    <property type="entry name" value="ABC_TRANSPORTER_2"/>
    <property type="match status" value="1"/>
</dbReference>
<accession>A0A0P6S2H5</accession>
<dbReference type="SUPFAM" id="SSF90123">
    <property type="entry name" value="ABC transporter transmembrane region"/>
    <property type="match status" value="1"/>
</dbReference>
<keyword evidence="4 10" id="KW-0067">ATP-binding</keyword>
<reference evidence="10 11" key="1">
    <citation type="submission" date="2015-08" db="EMBL/GenBank/DDBJ databases">
        <title>Genome sequence of Streptococcus phocae subsp. phocae ATCC 51973T isolated from liver specimen obtained from seal.</title>
        <authorList>
            <person name="Avendano-Herrera R."/>
        </authorList>
    </citation>
    <scope>NUCLEOTIDE SEQUENCE [LARGE SCALE GENOMIC DNA]</scope>
    <source>
        <strain evidence="10 11">ATCC 51973</strain>
    </source>
</reference>
<dbReference type="Pfam" id="PF00664">
    <property type="entry name" value="ABC_membrane"/>
    <property type="match status" value="1"/>
</dbReference>
<organism evidence="10 11">
    <name type="scientific">Streptococcus phocae</name>
    <dbReference type="NCBI Taxonomy" id="119224"/>
    <lineage>
        <taxon>Bacteria</taxon>
        <taxon>Bacillati</taxon>
        <taxon>Bacillota</taxon>
        <taxon>Bacilli</taxon>
        <taxon>Lactobacillales</taxon>
        <taxon>Streptococcaceae</taxon>
        <taxon>Streptococcus</taxon>
    </lineage>
</organism>
<dbReference type="InterPro" id="IPR036640">
    <property type="entry name" value="ABC1_TM_sf"/>
</dbReference>
<dbReference type="PANTHER" id="PTHR24221:SF654">
    <property type="entry name" value="ATP-BINDING CASSETTE SUB-FAMILY B MEMBER 6"/>
    <property type="match status" value="1"/>
</dbReference>
<dbReference type="Gene3D" id="1.20.1560.10">
    <property type="entry name" value="ABC transporter type 1, transmembrane domain"/>
    <property type="match status" value="1"/>
</dbReference>
<keyword evidence="11" id="KW-1185">Reference proteome</keyword>
<dbReference type="GO" id="GO:0140359">
    <property type="term" value="F:ABC-type transporter activity"/>
    <property type="evidence" value="ECO:0007669"/>
    <property type="project" value="InterPro"/>
</dbReference>
<sequence>MNETTHNISRQKKKMLLKRLKERIAPKKGLLYLSAFLSWLQFLMRLISFYLIAKQFATFLTGGDLQLVQLVLIVVALNAFGFGLAMVAKNLQGVASQFARDSLKTSFFQAFIDLDGQFDQQSTAADVLTVASQGIDSLDTYYSYYLSLAMRTLFNCTTVMFLVFLIYPLGGLVFILSLPLIPLSIIAMQKRSKQIMNHYWASYMDVGNLFMDDLKGLNTLYSYQSDEKYEAAFVDKAEQFRQATMQLLGFQLQAVGYMDAVMYLGIGVSGFLAIQSLSAGHLSLFNFLFFVLIATEFFTPIREQGYGMHLVMMNTKMADRIFGFLDSISQKDSQEGSKLEPFDRVTISSLSFSHGTMPLLDDISLTLAKGEITAIAGVSGQGKTSLAQLLMKRHEADSGQILLGATAISDVSKEDINHEILYVSDQSSLLNRSIYDNLAMATDMSKKELLAWIEQHGILHFIHWLPEGIDTIVGENGSRLSPGQRQQVICARALLSRRSLYIFDEVTSSVDAENEAMIQKMITHLSQEAIVVVITHKMKYVKQADQVLFLSPGKKAVLASPDALSQDNADYRHLVDTQERLEASLYG</sequence>
<proteinExistence type="predicted"/>
<evidence type="ECO:0000256" key="1">
    <source>
        <dbReference type="ARBA" id="ARBA00004651"/>
    </source>
</evidence>
<dbReference type="AlphaFoldDB" id="A0A0P6S2H5"/>
<feature type="transmembrane region" description="Helical" evidence="7">
    <location>
        <begin position="29"/>
        <end position="53"/>
    </location>
</feature>
<protein>
    <submittedName>
        <fullName evidence="10">ABC transporter ATP-binding protein</fullName>
    </submittedName>
</protein>
<feature type="transmembrane region" description="Helical" evidence="7">
    <location>
        <begin position="280"/>
        <end position="299"/>
    </location>
</feature>
<dbReference type="EMBL" id="LHQM01000020">
    <property type="protein sequence ID" value="KPJ22293.1"/>
    <property type="molecule type" value="Genomic_DNA"/>
</dbReference>
<name>A0A0P6S2H5_9STRE</name>
<keyword evidence="3" id="KW-0547">Nucleotide-binding</keyword>
<dbReference type="PROSITE" id="PS50929">
    <property type="entry name" value="ABC_TM1F"/>
    <property type="match status" value="1"/>
</dbReference>
<feature type="transmembrane region" description="Helical" evidence="7">
    <location>
        <begin position="65"/>
        <end position="88"/>
    </location>
</feature>
<dbReference type="RefSeq" id="WP_054278832.1">
    <property type="nucleotide sequence ID" value="NZ_LHQM01000020.1"/>
</dbReference>
<feature type="domain" description="ABC transmembrane type-1" evidence="9">
    <location>
        <begin position="33"/>
        <end position="313"/>
    </location>
</feature>
<dbReference type="PATRIC" id="fig|119224.3.peg.618"/>
<dbReference type="GO" id="GO:0034040">
    <property type="term" value="F:ATPase-coupled lipid transmembrane transporter activity"/>
    <property type="evidence" value="ECO:0007669"/>
    <property type="project" value="TreeGrafter"/>
</dbReference>
<evidence type="ECO:0000259" key="8">
    <source>
        <dbReference type="PROSITE" id="PS50893"/>
    </source>
</evidence>
<dbReference type="GO" id="GO:0016887">
    <property type="term" value="F:ATP hydrolysis activity"/>
    <property type="evidence" value="ECO:0007669"/>
    <property type="project" value="InterPro"/>
</dbReference>
<feature type="transmembrane region" description="Helical" evidence="7">
    <location>
        <begin position="169"/>
        <end position="188"/>
    </location>
</feature>
<dbReference type="InterPro" id="IPR039421">
    <property type="entry name" value="Type_1_exporter"/>
</dbReference>
<dbReference type="InterPro" id="IPR011527">
    <property type="entry name" value="ABC1_TM_dom"/>
</dbReference>
<evidence type="ECO:0000256" key="5">
    <source>
        <dbReference type="ARBA" id="ARBA00022989"/>
    </source>
</evidence>
<dbReference type="GO" id="GO:0005886">
    <property type="term" value="C:plasma membrane"/>
    <property type="evidence" value="ECO:0007669"/>
    <property type="project" value="UniProtKB-SubCell"/>
</dbReference>
<dbReference type="InterPro" id="IPR027417">
    <property type="entry name" value="P-loop_NTPase"/>
</dbReference>
<keyword evidence="6 7" id="KW-0472">Membrane</keyword>
<evidence type="ECO:0000256" key="7">
    <source>
        <dbReference type="SAM" id="Phobius"/>
    </source>
</evidence>
<comment type="caution">
    <text evidence="10">The sequence shown here is derived from an EMBL/GenBank/DDBJ whole genome shotgun (WGS) entry which is preliminary data.</text>
</comment>
<dbReference type="GO" id="GO:0005524">
    <property type="term" value="F:ATP binding"/>
    <property type="evidence" value="ECO:0007669"/>
    <property type="project" value="UniProtKB-KW"/>
</dbReference>
<evidence type="ECO:0000313" key="10">
    <source>
        <dbReference type="EMBL" id="KPJ22293.1"/>
    </source>
</evidence>
<dbReference type="SMART" id="SM00382">
    <property type="entry name" value="AAA"/>
    <property type="match status" value="1"/>
</dbReference>
<dbReference type="InterPro" id="IPR003439">
    <property type="entry name" value="ABC_transporter-like_ATP-bd"/>
</dbReference>
<dbReference type="InterPro" id="IPR003593">
    <property type="entry name" value="AAA+_ATPase"/>
</dbReference>